<dbReference type="PROSITE" id="PS51257">
    <property type="entry name" value="PROKAR_LIPOPROTEIN"/>
    <property type="match status" value="1"/>
</dbReference>
<dbReference type="RefSeq" id="WP_143019698.1">
    <property type="nucleotide sequence ID" value="NZ_FMZO01000003.1"/>
</dbReference>
<gene>
    <name evidence="1" type="ORF">SAMN04487894_103285</name>
</gene>
<accession>A0A1G6NI90</accession>
<dbReference type="EMBL" id="FMZO01000003">
    <property type="protein sequence ID" value="SDC67583.1"/>
    <property type="molecule type" value="Genomic_DNA"/>
</dbReference>
<protein>
    <submittedName>
        <fullName evidence="1">Uncharacterized protein</fullName>
    </submittedName>
</protein>
<name>A0A1G6NI90_NIADE</name>
<reference evidence="2" key="1">
    <citation type="submission" date="2016-10" db="EMBL/GenBank/DDBJ databases">
        <authorList>
            <person name="Varghese N."/>
            <person name="Submissions S."/>
        </authorList>
    </citation>
    <scope>NUCLEOTIDE SEQUENCE [LARGE SCALE GENOMIC DNA]</scope>
    <source>
        <strain evidence="2">DSM 25811 / CCM 8410 / LMG 26954 / E90</strain>
    </source>
</reference>
<keyword evidence="2" id="KW-1185">Reference proteome</keyword>
<sequence>MKTTLVLLMGIVLLGACKKGTTGRMCTEEYRFFNVKLQSAIGEPIVLDTFYTRIVADHTAFHARNTVPDAGNGYYAVLSDGQLQLLPEGKEMELRFIGVRSEKIIVNEPYIFKNNGCHIEKISGKNEVTVP</sequence>
<dbReference type="AlphaFoldDB" id="A0A1G6NI90"/>
<dbReference type="Proteomes" id="UP000198757">
    <property type="component" value="Unassembled WGS sequence"/>
</dbReference>
<evidence type="ECO:0000313" key="1">
    <source>
        <dbReference type="EMBL" id="SDC67583.1"/>
    </source>
</evidence>
<dbReference type="OrthoDB" id="798998at2"/>
<proteinExistence type="predicted"/>
<evidence type="ECO:0000313" key="2">
    <source>
        <dbReference type="Proteomes" id="UP000198757"/>
    </source>
</evidence>
<organism evidence="1 2">
    <name type="scientific">Niabella drilacis (strain DSM 25811 / CCM 8410 / CCUG 62505 / LMG 26954 / E90)</name>
    <dbReference type="NCBI Taxonomy" id="1285928"/>
    <lineage>
        <taxon>Bacteria</taxon>
        <taxon>Pseudomonadati</taxon>
        <taxon>Bacteroidota</taxon>
        <taxon>Chitinophagia</taxon>
        <taxon>Chitinophagales</taxon>
        <taxon>Chitinophagaceae</taxon>
        <taxon>Niabella</taxon>
    </lineage>
</organism>